<feature type="domain" description="Myb/SANT-like" evidence="1">
    <location>
        <begin position="179"/>
        <end position="268"/>
    </location>
</feature>
<dbReference type="InterPro" id="IPR024752">
    <property type="entry name" value="Myb/SANT-like_dom"/>
</dbReference>
<dbReference type="InterPro" id="IPR058353">
    <property type="entry name" value="DUF8040"/>
</dbReference>
<proteinExistence type="predicted"/>
<evidence type="ECO:0000259" key="1">
    <source>
        <dbReference type="Pfam" id="PF12776"/>
    </source>
</evidence>
<dbReference type="STRING" id="4537.A0A0E0L127"/>
<sequence>MNPAELRRMLVIKVASLVSVIYAYFISRLRVARNSQPRITYAPMSAMDQERQANLNKIYNCNDIECININLLRDTINSSVEEQVAMFIHVVGHNQRFRVIHQNFRRSTETVSRYFREVLYAIGELRGEMIKPPSNETPLKIRNSPMWYPYLKVARGAQQVTRNSVAQDGGEQRTRGAMRWTSAMSTFVLRRMCQLIESGVRTDRGFKEVHLNQVTKYLQDFTGNEVTGTKWYNHLRKWRQRWMRVSKLRELSGALWVDDVCMISLDEEHYKGHIKAHPKDAEFLNKHIENFREMQTIFGNGLATGKYAMGSNEALGSPSDFADSSVKTEPYDDEKAAKSMDIAAKIFGEAGPTHKRKRAMLTEEDHVVFTGMTEAVKDVAAAIRATKVEVLNPDLYGAVMCMPGHKRSNFDHQHASQLGWVHLF</sequence>
<reference evidence="3" key="1">
    <citation type="submission" date="2015-04" db="UniProtKB">
        <authorList>
            <consortium name="EnsemblPlants"/>
        </authorList>
    </citation>
    <scope>IDENTIFICATION</scope>
</reference>
<feature type="domain" description="DUF8040" evidence="2">
    <location>
        <begin position="69"/>
        <end position="122"/>
    </location>
</feature>
<dbReference type="eggNOG" id="KOG4585">
    <property type="taxonomic scope" value="Eukaryota"/>
</dbReference>
<dbReference type="Proteomes" id="UP000026962">
    <property type="component" value="Chromosome 5"/>
</dbReference>
<evidence type="ECO:0000259" key="2">
    <source>
        <dbReference type="Pfam" id="PF26138"/>
    </source>
</evidence>
<keyword evidence="4" id="KW-1185">Reference proteome</keyword>
<dbReference type="Gramene" id="OPUNC05G10190.1">
    <property type="protein sequence ID" value="OPUNC05G10190.1"/>
    <property type="gene ID" value="OPUNC05G10190"/>
</dbReference>
<dbReference type="AlphaFoldDB" id="A0A0E0L127"/>
<accession>A0A0E0L127</accession>
<protein>
    <submittedName>
        <fullName evidence="3">Uncharacterized protein</fullName>
    </submittedName>
</protein>
<evidence type="ECO:0000313" key="4">
    <source>
        <dbReference type="Proteomes" id="UP000026962"/>
    </source>
</evidence>
<dbReference type="Pfam" id="PF12776">
    <property type="entry name" value="Myb_DNA-bind_3"/>
    <property type="match status" value="1"/>
</dbReference>
<name>A0A0E0L127_ORYPU</name>
<evidence type="ECO:0000313" key="3">
    <source>
        <dbReference type="EnsemblPlants" id="OPUNC05G10190.1"/>
    </source>
</evidence>
<organism evidence="3">
    <name type="scientific">Oryza punctata</name>
    <name type="common">Red rice</name>
    <dbReference type="NCBI Taxonomy" id="4537"/>
    <lineage>
        <taxon>Eukaryota</taxon>
        <taxon>Viridiplantae</taxon>
        <taxon>Streptophyta</taxon>
        <taxon>Embryophyta</taxon>
        <taxon>Tracheophyta</taxon>
        <taxon>Spermatophyta</taxon>
        <taxon>Magnoliopsida</taxon>
        <taxon>Liliopsida</taxon>
        <taxon>Poales</taxon>
        <taxon>Poaceae</taxon>
        <taxon>BOP clade</taxon>
        <taxon>Oryzoideae</taxon>
        <taxon>Oryzeae</taxon>
        <taxon>Oryzinae</taxon>
        <taxon>Oryza</taxon>
    </lineage>
</organism>
<dbReference type="PANTHER" id="PTHR47127">
    <property type="entry name" value="10A19I.15"/>
    <property type="match status" value="1"/>
</dbReference>
<reference evidence="3" key="2">
    <citation type="submission" date="2018-05" db="EMBL/GenBank/DDBJ databases">
        <title>OpunRS2 (Oryza punctata Reference Sequence Version 2).</title>
        <authorList>
            <person name="Zhang J."/>
            <person name="Kudrna D."/>
            <person name="Lee S."/>
            <person name="Talag J."/>
            <person name="Welchert J."/>
            <person name="Wing R.A."/>
        </authorList>
    </citation>
    <scope>NUCLEOTIDE SEQUENCE [LARGE SCALE GENOMIC DNA]</scope>
</reference>
<dbReference type="EnsemblPlants" id="OPUNC05G10190.1">
    <property type="protein sequence ID" value="OPUNC05G10190.1"/>
    <property type="gene ID" value="OPUNC05G10190"/>
</dbReference>
<dbReference type="Pfam" id="PF26138">
    <property type="entry name" value="DUF8040"/>
    <property type="match status" value="1"/>
</dbReference>
<dbReference type="HOGENOM" id="CLU_017984_0_0_1"/>